<dbReference type="InterPro" id="IPR032675">
    <property type="entry name" value="LRR_dom_sf"/>
</dbReference>
<evidence type="ECO:0008006" key="3">
    <source>
        <dbReference type="Google" id="ProtNLM"/>
    </source>
</evidence>
<protein>
    <recommendedName>
        <fullName evidence="3">F-box domain-containing protein</fullName>
    </recommendedName>
</protein>
<proteinExistence type="predicted"/>
<organism evidence="1 2">
    <name type="scientific">Neolentinus lepideus HHB14362 ss-1</name>
    <dbReference type="NCBI Taxonomy" id="1314782"/>
    <lineage>
        <taxon>Eukaryota</taxon>
        <taxon>Fungi</taxon>
        <taxon>Dikarya</taxon>
        <taxon>Basidiomycota</taxon>
        <taxon>Agaricomycotina</taxon>
        <taxon>Agaricomycetes</taxon>
        <taxon>Gloeophyllales</taxon>
        <taxon>Gloeophyllaceae</taxon>
        <taxon>Neolentinus</taxon>
    </lineage>
</organism>
<accession>A0A165WBM5</accession>
<dbReference type="Gene3D" id="3.80.10.10">
    <property type="entry name" value="Ribonuclease Inhibitor"/>
    <property type="match status" value="1"/>
</dbReference>
<reference evidence="1 2" key="1">
    <citation type="journal article" date="2016" name="Mol. Biol. Evol.">
        <title>Comparative Genomics of Early-Diverging Mushroom-Forming Fungi Provides Insights into the Origins of Lignocellulose Decay Capabilities.</title>
        <authorList>
            <person name="Nagy L.G."/>
            <person name="Riley R."/>
            <person name="Tritt A."/>
            <person name="Adam C."/>
            <person name="Daum C."/>
            <person name="Floudas D."/>
            <person name="Sun H."/>
            <person name="Yadav J.S."/>
            <person name="Pangilinan J."/>
            <person name="Larsson K.H."/>
            <person name="Matsuura K."/>
            <person name="Barry K."/>
            <person name="Labutti K."/>
            <person name="Kuo R."/>
            <person name="Ohm R.A."/>
            <person name="Bhattacharya S.S."/>
            <person name="Shirouzu T."/>
            <person name="Yoshinaga Y."/>
            <person name="Martin F.M."/>
            <person name="Grigoriev I.V."/>
            <person name="Hibbett D.S."/>
        </authorList>
    </citation>
    <scope>NUCLEOTIDE SEQUENCE [LARGE SCALE GENOMIC DNA]</scope>
    <source>
        <strain evidence="1 2">HHB14362 ss-1</strain>
    </source>
</reference>
<gene>
    <name evidence="1" type="ORF">NEOLEDRAFT_49895</name>
</gene>
<keyword evidence="2" id="KW-1185">Reference proteome</keyword>
<sequence length="424" mass="48238">MESCHAILSIQRHGRDEDDYLNKRGQQSLLEFIMIFTTWSEPVRRGETILTRVPADVWFHILECFLTMITRSRYYKRGVATLTLVCRYFCMVCQHHLFHVLKYDVAMDYTDSRGYIRQLMWCQHITKRRPGSTALARSLVIRPLLLDHTEILPSLCNLQSLTLKHLVIDDRILETVLGLESLTFLVLHGCIILRAEEHEPLLPICSKKLGYLECFDNDWHPRISTELLFASVAPSLRGLCTNDFMLSSEWLQLLRHSPLEELMVPYPKSAKHRSSLVEFLNIMPTIRKLHLHSTNNTLIDSEGLPGIRDVALPNLSWVSCPSSCLPQLVPGRPLQGIQVETDPQTPTMKDEVPAITESTATVVHLCLSVSQCAEFVMSDIFPALQTLHVYSGRAREAVSHHLLDCGSLFMSALPLAPAVRSYSR</sequence>
<dbReference type="InParanoid" id="A0A165WBM5"/>
<dbReference type="AlphaFoldDB" id="A0A165WBM5"/>
<dbReference type="SUPFAM" id="SSF52047">
    <property type="entry name" value="RNI-like"/>
    <property type="match status" value="1"/>
</dbReference>
<name>A0A165WBM5_9AGAM</name>
<dbReference type="OrthoDB" id="3256662at2759"/>
<evidence type="ECO:0000313" key="2">
    <source>
        <dbReference type="Proteomes" id="UP000076761"/>
    </source>
</evidence>
<dbReference type="Proteomes" id="UP000076761">
    <property type="component" value="Unassembled WGS sequence"/>
</dbReference>
<dbReference type="EMBL" id="KV425551">
    <property type="protein sequence ID" value="KZT30952.1"/>
    <property type="molecule type" value="Genomic_DNA"/>
</dbReference>
<evidence type="ECO:0000313" key="1">
    <source>
        <dbReference type="EMBL" id="KZT30952.1"/>
    </source>
</evidence>